<dbReference type="Proteomes" id="UP001283361">
    <property type="component" value="Unassembled WGS sequence"/>
</dbReference>
<feature type="region of interest" description="Disordered" evidence="1">
    <location>
        <begin position="1"/>
        <end position="22"/>
    </location>
</feature>
<sequence length="104" mass="11573">MYSQSRMTQQCSDTSHDDPSHPSIHNLLILVARRLSPIKHACVYLFVLCLSSPPSFSFSPKSPQLLSPTSPTTPRPAAADLCWLAIRFATQHNDGLRLARTWSP</sequence>
<feature type="compositionally biased region" description="Polar residues" evidence="1">
    <location>
        <begin position="1"/>
        <end position="11"/>
    </location>
</feature>
<evidence type="ECO:0000313" key="2">
    <source>
        <dbReference type="EMBL" id="KAK3790448.1"/>
    </source>
</evidence>
<gene>
    <name evidence="2" type="ORF">RRG08_015917</name>
</gene>
<accession>A0AAE1AML1</accession>
<protein>
    <submittedName>
        <fullName evidence="2">Uncharacterized protein</fullName>
    </submittedName>
</protein>
<evidence type="ECO:0000256" key="1">
    <source>
        <dbReference type="SAM" id="MobiDB-lite"/>
    </source>
</evidence>
<keyword evidence="3" id="KW-1185">Reference proteome</keyword>
<comment type="caution">
    <text evidence="2">The sequence shown here is derived from an EMBL/GenBank/DDBJ whole genome shotgun (WGS) entry which is preliminary data.</text>
</comment>
<name>A0AAE1AML1_9GAST</name>
<dbReference type="AlphaFoldDB" id="A0AAE1AML1"/>
<evidence type="ECO:0000313" key="3">
    <source>
        <dbReference type="Proteomes" id="UP001283361"/>
    </source>
</evidence>
<dbReference type="EMBL" id="JAWDGP010001540">
    <property type="protein sequence ID" value="KAK3790448.1"/>
    <property type="molecule type" value="Genomic_DNA"/>
</dbReference>
<reference evidence="2" key="1">
    <citation type="journal article" date="2023" name="G3 (Bethesda)">
        <title>A reference genome for the long-term kleptoplast-retaining sea slug Elysia crispata morphotype clarki.</title>
        <authorList>
            <person name="Eastman K.E."/>
            <person name="Pendleton A.L."/>
            <person name="Shaikh M.A."/>
            <person name="Suttiyut T."/>
            <person name="Ogas R."/>
            <person name="Tomko P."/>
            <person name="Gavelis G."/>
            <person name="Widhalm J.R."/>
            <person name="Wisecaver J.H."/>
        </authorList>
    </citation>
    <scope>NUCLEOTIDE SEQUENCE</scope>
    <source>
        <strain evidence="2">ECLA1</strain>
    </source>
</reference>
<proteinExistence type="predicted"/>
<organism evidence="2 3">
    <name type="scientific">Elysia crispata</name>
    <name type="common">lettuce slug</name>
    <dbReference type="NCBI Taxonomy" id="231223"/>
    <lineage>
        <taxon>Eukaryota</taxon>
        <taxon>Metazoa</taxon>
        <taxon>Spiralia</taxon>
        <taxon>Lophotrochozoa</taxon>
        <taxon>Mollusca</taxon>
        <taxon>Gastropoda</taxon>
        <taxon>Heterobranchia</taxon>
        <taxon>Euthyneura</taxon>
        <taxon>Panpulmonata</taxon>
        <taxon>Sacoglossa</taxon>
        <taxon>Placobranchoidea</taxon>
        <taxon>Plakobranchidae</taxon>
        <taxon>Elysia</taxon>
    </lineage>
</organism>